<gene>
    <name evidence="1" type="ORF">A3D34_00455</name>
</gene>
<evidence type="ECO:0000313" key="2">
    <source>
        <dbReference type="Proteomes" id="UP000179183"/>
    </source>
</evidence>
<evidence type="ECO:0000313" key="1">
    <source>
        <dbReference type="EMBL" id="OGZ67242.1"/>
    </source>
</evidence>
<accession>A0A1G2HXJ3</accession>
<dbReference type="Proteomes" id="UP000179183">
    <property type="component" value="Unassembled WGS sequence"/>
</dbReference>
<sequence length="113" mass="13000">MLQEETKILLDNDGFRAPEMIQRGNKFIVEKLVQGFADLETGQIIDTHSKGSLGSDYGLHFQFDLVRIGKLIKLASPVFAEYRDKPKFSKKAKVNLKEAMKRLNDVFREKTRL</sequence>
<name>A0A1G2HXJ3_9BACT</name>
<dbReference type="EMBL" id="MHOQ01000009">
    <property type="protein sequence ID" value="OGZ67242.1"/>
    <property type="molecule type" value="Genomic_DNA"/>
</dbReference>
<proteinExistence type="predicted"/>
<dbReference type="AlphaFoldDB" id="A0A1G2HXJ3"/>
<reference evidence="1 2" key="1">
    <citation type="journal article" date="2016" name="Nat. Commun.">
        <title>Thousands of microbial genomes shed light on interconnected biogeochemical processes in an aquifer system.</title>
        <authorList>
            <person name="Anantharaman K."/>
            <person name="Brown C.T."/>
            <person name="Hug L.A."/>
            <person name="Sharon I."/>
            <person name="Castelle C.J."/>
            <person name="Probst A.J."/>
            <person name="Thomas B.C."/>
            <person name="Singh A."/>
            <person name="Wilkins M.J."/>
            <person name="Karaoz U."/>
            <person name="Brodie E.L."/>
            <person name="Williams K.H."/>
            <person name="Hubbard S.S."/>
            <person name="Banfield J.F."/>
        </authorList>
    </citation>
    <scope>NUCLEOTIDE SEQUENCE [LARGE SCALE GENOMIC DNA]</scope>
</reference>
<comment type="caution">
    <text evidence="1">The sequence shown here is derived from an EMBL/GenBank/DDBJ whole genome shotgun (WGS) entry which is preliminary data.</text>
</comment>
<protein>
    <submittedName>
        <fullName evidence="1">Uncharacterized protein</fullName>
    </submittedName>
</protein>
<organism evidence="1 2">
    <name type="scientific">Candidatus Staskawiczbacteria bacterium RIFCSPHIGHO2_02_FULL_33_16</name>
    <dbReference type="NCBI Taxonomy" id="1802204"/>
    <lineage>
        <taxon>Bacteria</taxon>
        <taxon>Candidatus Staskawicziibacteriota</taxon>
    </lineage>
</organism>